<accession>A0AAN9XLC0</accession>
<dbReference type="Proteomes" id="UP001386955">
    <property type="component" value="Unassembled WGS sequence"/>
</dbReference>
<organism evidence="1 2">
    <name type="scientific">Psophocarpus tetragonolobus</name>
    <name type="common">Winged bean</name>
    <name type="synonym">Dolichos tetragonolobus</name>
    <dbReference type="NCBI Taxonomy" id="3891"/>
    <lineage>
        <taxon>Eukaryota</taxon>
        <taxon>Viridiplantae</taxon>
        <taxon>Streptophyta</taxon>
        <taxon>Embryophyta</taxon>
        <taxon>Tracheophyta</taxon>
        <taxon>Spermatophyta</taxon>
        <taxon>Magnoliopsida</taxon>
        <taxon>eudicotyledons</taxon>
        <taxon>Gunneridae</taxon>
        <taxon>Pentapetalae</taxon>
        <taxon>rosids</taxon>
        <taxon>fabids</taxon>
        <taxon>Fabales</taxon>
        <taxon>Fabaceae</taxon>
        <taxon>Papilionoideae</taxon>
        <taxon>50 kb inversion clade</taxon>
        <taxon>NPAAA clade</taxon>
        <taxon>indigoferoid/millettioid clade</taxon>
        <taxon>Phaseoleae</taxon>
        <taxon>Psophocarpus</taxon>
    </lineage>
</organism>
<dbReference type="EMBL" id="JAYMYS010000004">
    <property type="protein sequence ID" value="KAK7397092.1"/>
    <property type="molecule type" value="Genomic_DNA"/>
</dbReference>
<reference evidence="1 2" key="1">
    <citation type="submission" date="2024-01" db="EMBL/GenBank/DDBJ databases">
        <title>The genomes of 5 underutilized Papilionoideae crops provide insights into root nodulation and disease resistanc.</title>
        <authorList>
            <person name="Jiang F."/>
        </authorList>
    </citation>
    <scope>NUCLEOTIDE SEQUENCE [LARGE SCALE GENOMIC DNA]</scope>
    <source>
        <strain evidence="1">DUOXIRENSHENG_FW03</strain>
        <tissue evidence="1">Leaves</tissue>
    </source>
</reference>
<keyword evidence="2" id="KW-1185">Reference proteome</keyword>
<evidence type="ECO:0000313" key="2">
    <source>
        <dbReference type="Proteomes" id="UP001386955"/>
    </source>
</evidence>
<evidence type="ECO:0000313" key="1">
    <source>
        <dbReference type="EMBL" id="KAK7397092.1"/>
    </source>
</evidence>
<gene>
    <name evidence="1" type="ORF">VNO78_18259</name>
</gene>
<dbReference type="AlphaFoldDB" id="A0AAN9XLC0"/>
<sequence length="81" mass="8721">MGRGECKHHYERQHPNYVGTLLPPIICNVALKEVAQVDLSVVSNLCSPLGDVLLHLGKLLNFVDGIKVSLSCEIDVVGVVG</sequence>
<proteinExistence type="predicted"/>
<comment type="caution">
    <text evidence="1">The sequence shown here is derived from an EMBL/GenBank/DDBJ whole genome shotgun (WGS) entry which is preliminary data.</text>
</comment>
<protein>
    <submittedName>
        <fullName evidence="1">Uncharacterized protein</fullName>
    </submittedName>
</protein>
<name>A0AAN9XLC0_PSOTE</name>